<dbReference type="OrthoDB" id="10431155at2759"/>
<evidence type="ECO:0000256" key="1">
    <source>
        <dbReference type="SAM" id="Phobius"/>
    </source>
</evidence>
<evidence type="ECO:0000313" key="2">
    <source>
        <dbReference type="EMBL" id="KAJ0197367.1"/>
    </source>
</evidence>
<dbReference type="AlphaFoldDB" id="A0A9R1V2I0"/>
<organism evidence="2 3">
    <name type="scientific">Lactuca sativa</name>
    <name type="common">Garden lettuce</name>
    <dbReference type="NCBI Taxonomy" id="4236"/>
    <lineage>
        <taxon>Eukaryota</taxon>
        <taxon>Viridiplantae</taxon>
        <taxon>Streptophyta</taxon>
        <taxon>Embryophyta</taxon>
        <taxon>Tracheophyta</taxon>
        <taxon>Spermatophyta</taxon>
        <taxon>Magnoliopsida</taxon>
        <taxon>eudicotyledons</taxon>
        <taxon>Gunneridae</taxon>
        <taxon>Pentapetalae</taxon>
        <taxon>asterids</taxon>
        <taxon>campanulids</taxon>
        <taxon>Asterales</taxon>
        <taxon>Asteraceae</taxon>
        <taxon>Cichorioideae</taxon>
        <taxon>Cichorieae</taxon>
        <taxon>Lactucinae</taxon>
        <taxon>Lactuca</taxon>
    </lineage>
</organism>
<dbReference type="Proteomes" id="UP000235145">
    <property type="component" value="Unassembled WGS sequence"/>
</dbReference>
<dbReference type="EMBL" id="NBSK02000007">
    <property type="protein sequence ID" value="KAJ0197367.1"/>
    <property type="molecule type" value="Genomic_DNA"/>
</dbReference>
<accession>A0A9R1V2I0</accession>
<comment type="caution">
    <text evidence="2">The sequence shown here is derived from an EMBL/GenBank/DDBJ whole genome shotgun (WGS) entry which is preliminary data.</text>
</comment>
<sequence>MVEWNFLLFFLSFICYSSRDDVGIWFILTFVICHRLFFTEIFKKTIQKHGLSGGVISLSEEYSFKESRMAARSRNTCSTYAIRKLKRLSITILSFAFCYIGIGLSGTMQDSYLKPMFSWLQEILDQCISYISYKVDWLNIDHKNFLWKIDPLQMEHRVELVSLLVG</sequence>
<keyword evidence="1" id="KW-0812">Transmembrane</keyword>
<keyword evidence="1" id="KW-0472">Membrane</keyword>
<evidence type="ECO:0000313" key="3">
    <source>
        <dbReference type="Proteomes" id="UP000235145"/>
    </source>
</evidence>
<proteinExistence type="predicted"/>
<feature type="transmembrane region" description="Helical" evidence="1">
    <location>
        <begin position="88"/>
        <end position="108"/>
    </location>
</feature>
<reference evidence="2 3" key="1">
    <citation type="journal article" date="2017" name="Nat. Commun.">
        <title>Genome assembly with in vitro proximity ligation data and whole-genome triplication in lettuce.</title>
        <authorList>
            <person name="Reyes-Chin-Wo S."/>
            <person name="Wang Z."/>
            <person name="Yang X."/>
            <person name="Kozik A."/>
            <person name="Arikit S."/>
            <person name="Song C."/>
            <person name="Xia L."/>
            <person name="Froenicke L."/>
            <person name="Lavelle D.O."/>
            <person name="Truco M.J."/>
            <person name="Xia R."/>
            <person name="Zhu S."/>
            <person name="Xu C."/>
            <person name="Xu H."/>
            <person name="Xu X."/>
            <person name="Cox K."/>
            <person name="Korf I."/>
            <person name="Meyers B.C."/>
            <person name="Michelmore R.W."/>
        </authorList>
    </citation>
    <scope>NUCLEOTIDE SEQUENCE [LARGE SCALE GENOMIC DNA]</scope>
    <source>
        <strain evidence="3">cv. Salinas</strain>
        <tissue evidence="2">Seedlings</tissue>
    </source>
</reference>
<keyword evidence="1" id="KW-1133">Transmembrane helix</keyword>
<gene>
    <name evidence="2" type="ORF">LSAT_V11C700347950</name>
</gene>
<feature type="transmembrane region" description="Helical" evidence="1">
    <location>
        <begin position="22"/>
        <end position="38"/>
    </location>
</feature>
<name>A0A9R1V2I0_LACSA</name>
<protein>
    <submittedName>
        <fullName evidence="2">Uncharacterized protein</fullName>
    </submittedName>
</protein>
<keyword evidence="3" id="KW-1185">Reference proteome</keyword>